<keyword evidence="4" id="KW-0560">Oxidoreductase</keyword>
<feature type="signal peptide" evidence="8">
    <location>
        <begin position="1"/>
        <end position="16"/>
    </location>
</feature>
<evidence type="ECO:0000259" key="10">
    <source>
        <dbReference type="Pfam" id="PF26540"/>
    </source>
</evidence>
<reference evidence="11" key="1">
    <citation type="submission" date="2021-01" db="EMBL/GenBank/DDBJ databases">
        <authorList>
            <person name="Corre E."/>
            <person name="Pelletier E."/>
            <person name="Niang G."/>
            <person name="Scheremetjew M."/>
            <person name="Finn R."/>
            <person name="Kale V."/>
            <person name="Holt S."/>
            <person name="Cochrane G."/>
            <person name="Meng A."/>
            <person name="Brown T."/>
            <person name="Cohen L."/>
        </authorList>
    </citation>
    <scope>NUCLEOTIDE SEQUENCE</scope>
    <source>
        <strain evidence="11">CCMP1756</strain>
    </source>
</reference>
<protein>
    <recommendedName>
        <fullName evidence="14">4-hydroxy-3-methylbut-2-en-1-yl diphosphate synthase</fullName>
    </recommendedName>
</protein>
<evidence type="ECO:0000313" key="11">
    <source>
        <dbReference type="EMBL" id="CAE0694783.1"/>
    </source>
</evidence>
<organism evidence="11">
    <name type="scientific">Pelagomonas calceolata</name>
    <dbReference type="NCBI Taxonomy" id="35677"/>
    <lineage>
        <taxon>Eukaryota</taxon>
        <taxon>Sar</taxon>
        <taxon>Stramenopiles</taxon>
        <taxon>Ochrophyta</taxon>
        <taxon>Pelagophyceae</taxon>
        <taxon>Pelagomonadales</taxon>
        <taxon>Pelagomonadaceae</taxon>
        <taxon>Pelagomonas</taxon>
    </lineage>
</organism>
<dbReference type="Gene3D" id="3.20.20.20">
    <property type="entry name" value="Dihydropteroate synthase-like"/>
    <property type="match status" value="1"/>
</dbReference>
<dbReference type="Gene3D" id="3.30.413.10">
    <property type="entry name" value="Sulfite Reductase Hemoprotein, domain 1"/>
    <property type="match status" value="1"/>
</dbReference>
<evidence type="ECO:0008006" key="14">
    <source>
        <dbReference type="Google" id="ProtNLM"/>
    </source>
</evidence>
<gene>
    <name evidence="11" type="ORF">PCAL00307_LOCUS10219</name>
    <name evidence="12" type="ORF">PECAL_4P00940</name>
</gene>
<sequence length="759" mass="82476">MRASALVGALLSVSSALQAPVLKAPRAAPLQSTIDRAANREKTDAVGRYCADDKSPERRSTSTVKVGQVRIGSSDPIVLQTMGTTDTNDVQASVEQILRCKEAGADMVRLTVQGIGEAKNSLKIREQLDAQGVHIPLVADMHFNRKAAMIACEAYDKIRVNPGNFADGRKTFEEIDYDVRGRRPLFPRHRRVPVERWTPSGREPRITRSLSTQDPQQFEDERAYIEKTFTPLVERCKELGRAIRIGTNHGSLSARIMSFYGDSAQGMVESALEFANICRKLDFHNFVFSMKASNPVVMVQAYRLLAATQYELGWDYPLHLGVTEAGEGEDGRMKSAIGIGALLADGLGDTIRVSLTEDPEFELEPCRTLAQLGDEAVSDANRQKAQNVIEFDDSETRPITSFTRREVTLAPSIYTDEFQALHRDGSVLTAVSATDLEDEQGLYAKLGMKTAVGMPFKDVASSDSIVLSEVPSDKTQLRTLSRLQTAGVGVVVPASVLAKTPLEGAIALVDGGEATPECARAAALRLTGAETDAELKAASQRSDVAFAIVDIDVENLSRTHAARRVFHHLKANNCAYPAILRLGYDAQTARAPNNGPLRKDLFILRMGMDGGSLSVDGLVDGFFVDAPFDVEFLRTASFGLLQGSRMRNVKTEFVSCPSCGRTLFDLQEVTAQISDRTGHLPGVTIAIMGCIVNGPGEMADADFGYVGGAPGMVDLYVGKTVVRSGIPNEDACDALVELIKENDRWVEPSEVEEEELVEA</sequence>
<reference evidence="12" key="2">
    <citation type="submission" date="2021-11" db="EMBL/GenBank/DDBJ databases">
        <authorList>
            <consortium name="Genoscope - CEA"/>
            <person name="William W."/>
        </authorList>
    </citation>
    <scope>NUCLEOTIDE SEQUENCE</scope>
</reference>
<name>A0A7S3ZV25_9STRA</name>
<dbReference type="Pfam" id="PF04551">
    <property type="entry name" value="GcpE"/>
    <property type="match status" value="1"/>
</dbReference>
<dbReference type="Pfam" id="PF26540">
    <property type="entry name" value="GcpE_C"/>
    <property type="match status" value="1"/>
</dbReference>
<dbReference type="HAMAP" id="MF_00159">
    <property type="entry name" value="IspG"/>
    <property type="match status" value="1"/>
</dbReference>
<evidence type="ECO:0000313" key="12">
    <source>
        <dbReference type="EMBL" id="CAH0372934.1"/>
    </source>
</evidence>
<keyword evidence="7" id="KW-0414">Isoprene biosynthesis</keyword>
<keyword evidence="8" id="KW-0732">Signal</keyword>
<evidence type="ECO:0000256" key="3">
    <source>
        <dbReference type="ARBA" id="ARBA00022723"/>
    </source>
</evidence>
<evidence type="ECO:0000259" key="9">
    <source>
        <dbReference type="Pfam" id="PF04551"/>
    </source>
</evidence>
<feature type="chain" id="PRO_5036403993" description="4-hydroxy-3-methylbut-2-en-1-yl diphosphate synthase" evidence="8">
    <location>
        <begin position="17"/>
        <end position="759"/>
    </location>
</feature>
<dbReference type="FunFam" id="3.30.413.10:FF:000006">
    <property type="entry name" value="4-hydroxy-3-methylbut-2-en-1-yl diphosphate synthase (flavodoxin)"/>
    <property type="match status" value="1"/>
</dbReference>
<evidence type="ECO:0000256" key="8">
    <source>
        <dbReference type="SAM" id="SignalP"/>
    </source>
</evidence>
<dbReference type="GO" id="GO:0005506">
    <property type="term" value="F:iron ion binding"/>
    <property type="evidence" value="ECO:0007669"/>
    <property type="project" value="InterPro"/>
</dbReference>
<keyword evidence="5" id="KW-0408">Iron</keyword>
<evidence type="ECO:0000256" key="4">
    <source>
        <dbReference type="ARBA" id="ARBA00023002"/>
    </source>
</evidence>
<dbReference type="GO" id="GO:0019288">
    <property type="term" value="P:isopentenyl diphosphate biosynthetic process, methylerythritol 4-phosphate pathway"/>
    <property type="evidence" value="ECO:0007669"/>
    <property type="project" value="TreeGrafter"/>
</dbReference>
<dbReference type="PIRSF" id="PIRSF037336">
    <property type="entry name" value="IspG_like"/>
    <property type="match status" value="1"/>
</dbReference>
<dbReference type="EMBL" id="HBIW01011928">
    <property type="protein sequence ID" value="CAE0694783.1"/>
    <property type="molecule type" value="Transcribed_RNA"/>
</dbReference>
<keyword evidence="3" id="KW-0479">Metal-binding</keyword>
<evidence type="ECO:0000256" key="1">
    <source>
        <dbReference type="ARBA" id="ARBA00001966"/>
    </source>
</evidence>
<dbReference type="InterPro" id="IPR011005">
    <property type="entry name" value="Dihydropteroate_synth-like_sf"/>
</dbReference>
<feature type="domain" description="IspG C-terminal" evidence="10">
    <location>
        <begin position="652"/>
        <end position="740"/>
    </location>
</feature>
<dbReference type="InterPro" id="IPR045854">
    <property type="entry name" value="NO2/SO3_Rdtase_4Fe4S_sf"/>
</dbReference>
<keyword evidence="6" id="KW-0411">Iron-sulfur</keyword>
<dbReference type="InterPro" id="IPR004588">
    <property type="entry name" value="IspG_bac-typ"/>
</dbReference>
<evidence type="ECO:0000313" key="13">
    <source>
        <dbReference type="Proteomes" id="UP000789595"/>
    </source>
</evidence>
<dbReference type="GO" id="GO:0016114">
    <property type="term" value="P:terpenoid biosynthetic process"/>
    <property type="evidence" value="ECO:0007669"/>
    <property type="project" value="InterPro"/>
</dbReference>
<evidence type="ECO:0000256" key="5">
    <source>
        <dbReference type="ARBA" id="ARBA00023004"/>
    </source>
</evidence>
<dbReference type="InterPro" id="IPR058579">
    <property type="entry name" value="IspG_C"/>
</dbReference>
<dbReference type="InterPro" id="IPR017178">
    <property type="entry name" value="IspG_atypical"/>
</dbReference>
<keyword evidence="13" id="KW-1185">Reference proteome</keyword>
<dbReference type="PANTHER" id="PTHR30454:SF0">
    <property type="entry name" value="4-HYDROXY-3-METHYLBUT-2-EN-1-YL DIPHOSPHATE SYNTHASE (FERREDOXIN), CHLOROPLASTIC"/>
    <property type="match status" value="1"/>
</dbReference>
<evidence type="ECO:0000256" key="6">
    <source>
        <dbReference type="ARBA" id="ARBA00023014"/>
    </source>
</evidence>
<evidence type="ECO:0000256" key="7">
    <source>
        <dbReference type="ARBA" id="ARBA00023229"/>
    </source>
</evidence>
<accession>A0A7S3ZV25</accession>
<dbReference type="GO" id="GO:0046429">
    <property type="term" value="F:4-hydroxy-3-methylbut-2-en-1-yl diphosphate synthase activity (ferredoxin)"/>
    <property type="evidence" value="ECO:0007669"/>
    <property type="project" value="InterPro"/>
</dbReference>
<proteinExistence type="inferred from homology"/>
<keyword evidence="2" id="KW-0004">4Fe-4S</keyword>
<dbReference type="InterPro" id="IPR058578">
    <property type="entry name" value="IspG_TIM"/>
</dbReference>
<dbReference type="OrthoDB" id="429167at2759"/>
<comment type="cofactor">
    <cofactor evidence="1">
        <name>[4Fe-4S] cluster</name>
        <dbReference type="ChEBI" id="CHEBI:49883"/>
    </cofactor>
</comment>
<dbReference type="EMBL" id="CAKKNE010000004">
    <property type="protein sequence ID" value="CAH0372934.1"/>
    <property type="molecule type" value="Genomic_DNA"/>
</dbReference>
<dbReference type="PANTHER" id="PTHR30454">
    <property type="entry name" value="4-HYDROXY-3-METHYLBUT-2-EN-1-YL DIPHOSPHATE SYNTHASE"/>
    <property type="match status" value="1"/>
</dbReference>
<dbReference type="GO" id="GO:0009507">
    <property type="term" value="C:chloroplast"/>
    <property type="evidence" value="ECO:0007669"/>
    <property type="project" value="TreeGrafter"/>
</dbReference>
<dbReference type="SUPFAM" id="SSF56014">
    <property type="entry name" value="Nitrite and sulphite reductase 4Fe-4S domain-like"/>
    <property type="match status" value="1"/>
</dbReference>
<dbReference type="AlphaFoldDB" id="A0A7S3ZV25"/>
<dbReference type="GO" id="GO:0051539">
    <property type="term" value="F:4 iron, 4 sulfur cluster binding"/>
    <property type="evidence" value="ECO:0007669"/>
    <property type="project" value="UniProtKB-KW"/>
</dbReference>
<dbReference type="Proteomes" id="UP000789595">
    <property type="component" value="Unassembled WGS sequence"/>
</dbReference>
<dbReference type="NCBIfam" id="TIGR00612">
    <property type="entry name" value="ispG_gcpE"/>
    <property type="match status" value="1"/>
</dbReference>
<feature type="domain" description="IspG TIM-barrel" evidence="9">
    <location>
        <begin position="61"/>
        <end position="366"/>
    </location>
</feature>
<evidence type="ECO:0000256" key="2">
    <source>
        <dbReference type="ARBA" id="ARBA00022485"/>
    </source>
</evidence>